<feature type="signal peptide" evidence="1">
    <location>
        <begin position="1"/>
        <end position="19"/>
    </location>
</feature>
<feature type="domain" description="DUF4189" evidence="2">
    <location>
        <begin position="23"/>
        <end position="141"/>
    </location>
</feature>
<proteinExistence type="predicted"/>
<dbReference type="Pfam" id="PF13827">
    <property type="entry name" value="DUF4189"/>
    <property type="match status" value="1"/>
</dbReference>
<evidence type="ECO:0000259" key="2">
    <source>
        <dbReference type="Pfam" id="PF13827"/>
    </source>
</evidence>
<reference evidence="3 4" key="1">
    <citation type="submission" date="2018-06" db="EMBL/GenBank/DDBJ databases">
        <authorList>
            <consortium name="Pathogen Informatics"/>
            <person name="Doyle S."/>
        </authorList>
    </citation>
    <scope>NUCLEOTIDE SEQUENCE [LARGE SCALE GENOMIC DNA]</scope>
    <source>
        <strain evidence="3 4">NCTC10295</strain>
    </source>
</reference>
<gene>
    <name evidence="3" type="ORF">NCTC10295_00442</name>
</gene>
<dbReference type="EMBL" id="UGQS01000001">
    <property type="protein sequence ID" value="STZ75691.1"/>
    <property type="molecule type" value="Genomic_DNA"/>
</dbReference>
<dbReference type="AlphaFoldDB" id="A0A378UGQ2"/>
<accession>A0A378UGQ2</accession>
<feature type="chain" id="PRO_5017004400" description="DUF4189 domain-containing protein" evidence="1">
    <location>
        <begin position="20"/>
        <end position="159"/>
    </location>
</feature>
<evidence type="ECO:0000256" key="1">
    <source>
        <dbReference type="SAM" id="SignalP"/>
    </source>
</evidence>
<sequence>MKKALSALIIGLLSASAGAADSYGYLALWQNPNDAGDTVQIKTTRENASRAEAKAELDAYCQAQDALAGIAAGSPTGCKTIMPLSNTCVALAYPKAAGALTPENAVIITSPRFKSVHQTAMNQCMKKYGSAGQCTLEVTYCTASDYYGGMLKTLINRLK</sequence>
<evidence type="ECO:0000313" key="4">
    <source>
        <dbReference type="Proteomes" id="UP000254651"/>
    </source>
</evidence>
<keyword evidence="4" id="KW-1185">Reference proteome</keyword>
<dbReference type="InterPro" id="IPR025240">
    <property type="entry name" value="DUF4189"/>
</dbReference>
<keyword evidence="1" id="KW-0732">Signal</keyword>
<organism evidence="3 4">
    <name type="scientific">Bergeriella denitrificans</name>
    <name type="common">Neisseria denitrificans</name>
    <dbReference type="NCBI Taxonomy" id="494"/>
    <lineage>
        <taxon>Bacteria</taxon>
        <taxon>Pseudomonadati</taxon>
        <taxon>Pseudomonadota</taxon>
        <taxon>Betaproteobacteria</taxon>
        <taxon>Neisseriales</taxon>
        <taxon>Neisseriaceae</taxon>
        <taxon>Bergeriella</taxon>
    </lineage>
</organism>
<dbReference type="RefSeq" id="WP_066078313.1">
    <property type="nucleotide sequence ID" value="NZ_CP181246.1"/>
</dbReference>
<name>A0A378UGQ2_BERDE</name>
<evidence type="ECO:0000313" key="3">
    <source>
        <dbReference type="EMBL" id="STZ75691.1"/>
    </source>
</evidence>
<protein>
    <recommendedName>
        <fullName evidence="2">DUF4189 domain-containing protein</fullName>
    </recommendedName>
</protein>
<dbReference type="Proteomes" id="UP000254651">
    <property type="component" value="Unassembled WGS sequence"/>
</dbReference>